<feature type="transmembrane region" description="Helical" evidence="1">
    <location>
        <begin position="120"/>
        <end position="140"/>
    </location>
</feature>
<dbReference type="Pfam" id="PF06161">
    <property type="entry name" value="DUF975"/>
    <property type="match status" value="1"/>
</dbReference>
<protein>
    <submittedName>
        <fullName evidence="2">Uncharacterized membrane protein</fullName>
    </submittedName>
</protein>
<gene>
    <name evidence="2" type="ORF">SAMN04487928_10695</name>
</gene>
<dbReference type="AlphaFoldDB" id="A0A1I5SIR7"/>
<feature type="transmembrane region" description="Helical" evidence="1">
    <location>
        <begin position="202"/>
        <end position="226"/>
    </location>
</feature>
<proteinExistence type="predicted"/>
<sequence>MPDKAGLIIKMTNLKSSAELKAIAKERSLEKYGTLISADLIVIIIQLILSAIVTVSSSGSIVQYVINEVIVLIVSILLGVLVSGKTFLYMNLIYSQNVTISDLFFGFKIFPEKAVKVQSLFVLVDFVIGLPATYLLYLSQHNSSPNLFLGTILALFIELIVNIYVRLTYSQAFYLLHDFQDRSAKELLSTSRRIMKGNRFKLLYLNVSFIPIMLLGVITLFIPLLWINVYRNATLAAFYQDLIMQYANNTVEH</sequence>
<dbReference type="PANTHER" id="PTHR40076:SF1">
    <property type="entry name" value="MEMBRANE PROTEIN"/>
    <property type="match status" value="1"/>
</dbReference>
<evidence type="ECO:0000313" key="2">
    <source>
        <dbReference type="EMBL" id="SFP70674.1"/>
    </source>
</evidence>
<reference evidence="3" key="1">
    <citation type="submission" date="2016-10" db="EMBL/GenBank/DDBJ databases">
        <authorList>
            <person name="Varghese N."/>
            <person name="Submissions S."/>
        </authorList>
    </citation>
    <scope>NUCLEOTIDE SEQUENCE [LARGE SCALE GENOMIC DNA]</scope>
    <source>
        <strain evidence="3">P18</strain>
    </source>
</reference>
<dbReference type="PANTHER" id="PTHR40076">
    <property type="entry name" value="MEMBRANE PROTEIN-RELATED"/>
    <property type="match status" value="1"/>
</dbReference>
<dbReference type="InterPro" id="IPR010380">
    <property type="entry name" value="DUF975"/>
</dbReference>
<keyword evidence="1" id="KW-0812">Transmembrane</keyword>
<feature type="transmembrane region" description="Helical" evidence="1">
    <location>
        <begin position="61"/>
        <end position="82"/>
    </location>
</feature>
<dbReference type="Proteomes" id="UP000182624">
    <property type="component" value="Unassembled WGS sequence"/>
</dbReference>
<keyword evidence="3" id="KW-1185">Reference proteome</keyword>
<organism evidence="2 3">
    <name type="scientific">Butyrivibrio proteoclasticus</name>
    <dbReference type="NCBI Taxonomy" id="43305"/>
    <lineage>
        <taxon>Bacteria</taxon>
        <taxon>Bacillati</taxon>
        <taxon>Bacillota</taxon>
        <taxon>Clostridia</taxon>
        <taxon>Lachnospirales</taxon>
        <taxon>Lachnospiraceae</taxon>
        <taxon>Butyrivibrio</taxon>
    </lineage>
</organism>
<keyword evidence="1" id="KW-1133">Transmembrane helix</keyword>
<dbReference type="OrthoDB" id="9784844at2"/>
<keyword evidence="1" id="KW-0472">Membrane</keyword>
<dbReference type="EMBL" id="FOXO01000006">
    <property type="protein sequence ID" value="SFP70674.1"/>
    <property type="molecule type" value="Genomic_DNA"/>
</dbReference>
<feature type="transmembrane region" description="Helical" evidence="1">
    <location>
        <begin position="35"/>
        <end position="55"/>
    </location>
</feature>
<evidence type="ECO:0000256" key="1">
    <source>
        <dbReference type="SAM" id="Phobius"/>
    </source>
</evidence>
<name>A0A1I5SIR7_9FIRM</name>
<feature type="transmembrane region" description="Helical" evidence="1">
    <location>
        <begin position="146"/>
        <end position="165"/>
    </location>
</feature>
<accession>A0A1I5SIR7</accession>
<evidence type="ECO:0000313" key="3">
    <source>
        <dbReference type="Proteomes" id="UP000182624"/>
    </source>
</evidence>